<reference evidence="3" key="1">
    <citation type="journal article" date="2020" name="Genome Biol.">
        <title>Gamete binning: chromosome-level and haplotype-resolved genome assembly enabled by high-throughput single-cell sequencing of gamete genomes.</title>
        <authorList>
            <person name="Campoy J.A."/>
            <person name="Sun H."/>
            <person name="Goel M."/>
            <person name="Jiao W.-B."/>
            <person name="Folz-Donahue K."/>
            <person name="Wang N."/>
            <person name="Rubio M."/>
            <person name="Liu C."/>
            <person name="Kukat C."/>
            <person name="Ruiz D."/>
            <person name="Huettel B."/>
            <person name="Schneeberger K."/>
        </authorList>
    </citation>
    <scope>NUCLEOTIDE SEQUENCE [LARGE SCALE GENOMIC DNA]</scope>
    <source>
        <strain evidence="3">cv. Rojo Pasion</strain>
    </source>
</reference>
<proteinExistence type="predicted"/>
<gene>
    <name evidence="2" type="ORF">ORAREDHAP_LOCUS48133</name>
</gene>
<feature type="region of interest" description="Disordered" evidence="1">
    <location>
        <begin position="1"/>
        <end position="23"/>
    </location>
</feature>
<dbReference type="Proteomes" id="UP000507245">
    <property type="component" value="Unassembled WGS sequence"/>
</dbReference>
<evidence type="ECO:0000256" key="1">
    <source>
        <dbReference type="SAM" id="MobiDB-lite"/>
    </source>
</evidence>
<name>A0A6J5Y6C1_PRUAR</name>
<protein>
    <submittedName>
        <fullName evidence="2">Uncharacterized protein</fullName>
    </submittedName>
</protein>
<evidence type="ECO:0000313" key="2">
    <source>
        <dbReference type="EMBL" id="CAB4319983.1"/>
    </source>
</evidence>
<accession>A0A6J5Y6C1</accession>
<dbReference type="AlphaFoldDB" id="A0A6J5Y6C1"/>
<evidence type="ECO:0000313" key="3">
    <source>
        <dbReference type="Proteomes" id="UP000507245"/>
    </source>
</evidence>
<organism evidence="2 3">
    <name type="scientific">Prunus armeniaca</name>
    <name type="common">Apricot</name>
    <name type="synonym">Armeniaca vulgaris</name>
    <dbReference type="NCBI Taxonomy" id="36596"/>
    <lineage>
        <taxon>Eukaryota</taxon>
        <taxon>Viridiplantae</taxon>
        <taxon>Streptophyta</taxon>
        <taxon>Embryophyta</taxon>
        <taxon>Tracheophyta</taxon>
        <taxon>Spermatophyta</taxon>
        <taxon>Magnoliopsida</taxon>
        <taxon>eudicotyledons</taxon>
        <taxon>Gunneridae</taxon>
        <taxon>Pentapetalae</taxon>
        <taxon>rosids</taxon>
        <taxon>fabids</taxon>
        <taxon>Rosales</taxon>
        <taxon>Rosaceae</taxon>
        <taxon>Amygdaloideae</taxon>
        <taxon>Amygdaleae</taxon>
        <taxon>Prunus</taxon>
    </lineage>
</organism>
<sequence>MHSIFDRASPSQTPLPTAQPPHIPFLDLPPEPPCLLIARTTIFLEPSYQSLLLQIPRPPSLEVGGTLCGHPGNLQASSSSSLILKIAPIQPVRA</sequence>
<keyword evidence="3" id="KW-1185">Reference proteome</keyword>
<dbReference type="EMBL" id="CAEKKB010000008">
    <property type="protein sequence ID" value="CAB4319983.1"/>
    <property type="molecule type" value="Genomic_DNA"/>
</dbReference>